<gene>
    <name evidence="1" type="ORF">SAMN05660642_01271</name>
</gene>
<evidence type="ECO:0000313" key="2">
    <source>
        <dbReference type="Proteomes" id="UP000198680"/>
    </source>
</evidence>
<dbReference type="STRING" id="1137991.SAMN05660642_01271"/>
<evidence type="ECO:0000313" key="1">
    <source>
        <dbReference type="EMBL" id="SDL99462.1"/>
    </source>
</evidence>
<dbReference type="Proteomes" id="UP000198680">
    <property type="component" value="Unassembled WGS sequence"/>
</dbReference>
<accession>A0A1G9PKT3</accession>
<organism evidence="1 2">
    <name type="scientific">Geodermatophilus siccatus</name>
    <dbReference type="NCBI Taxonomy" id="1137991"/>
    <lineage>
        <taxon>Bacteria</taxon>
        <taxon>Bacillati</taxon>
        <taxon>Actinomycetota</taxon>
        <taxon>Actinomycetes</taxon>
        <taxon>Geodermatophilales</taxon>
        <taxon>Geodermatophilaceae</taxon>
        <taxon>Geodermatophilus</taxon>
    </lineage>
</organism>
<protein>
    <submittedName>
        <fullName evidence="1">Uncharacterized protein</fullName>
    </submittedName>
</protein>
<name>A0A1G9PKT3_9ACTN</name>
<proteinExistence type="predicted"/>
<dbReference type="EMBL" id="FNHE01000003">
    <property type="protein sequence ID" value="SDL99462.1"/>
    <property type="molecule type" value="Genomic_DNA"/>
</dbReference>
<keyword evidence="2" id="KW-1185">Reference proteome</keyword>
<dbReference type="AlphaFoldDB" id="A0A1G9PKT3"/>
<sequence length="131" mass="13120">MGTPTTLRLAAAVLVTAALGGCAGLEEDDVGRVAGAFEDPAAAPADRCVLLAPATLQTLESDESAPCVDVIGQVPLPGGAVEAVAVFGGQAQVRLDGDTVFLTETPSGWRVTAAACEPRGGLPYDCQVEGP</sequence>
<reference evidence="2" key="1">
    <citation type="submission" date="2016-10" db="EMBL/GenBank/DDBJ databases">
        <authorList>
            <person name="Varghese N."/>
            <person name="Submissions S."/>
        </authorList>
    </citation>
    <scope>NUCLEOTIDE SEQUENCE [LARGE SCALE GENOMIC DNA]</scope>
    <source>
        <strain evidence="2">DSM 45419</strain>
    </source>
</reference>